<dbReference type="InterPro" id="IPR002885">
    <property type="entry name" value="PPR_rpt"/>
</dbReference>
<comment type="caution">
    <text evidence="3">The sequence shown here is derived from an EMBL/GenBank/DDBJ whole genome shotgun (WGS) entry which is preliminary data.</text>
</comment>
<evidence type="ECO:0000256" key="2">
    <source>
        <dbReference type="PROSITE-ProRule" id="PRU00708"/>
    </source>
</evidence>
<dbReference type="InterPro" id="IPR046960">
    <property type="entry name" value="PPR_At4g14850-like_plant"/>
</dbReference>
<organism evidence="3 4">
    <name type="scientific">Kingdonia uniflora</name>
    <dbReference type="NCBI Taxonomy" id="39325"/>
    <lineage>
        <taxon>Eukaryota</taxon>
        <taxon>Viridiplantae</taxon>
        <taxon>Streptophyta</taxon>
        <taxon>Embryophyta</taxon>
        <taxon>Tracheophyta</taxon>
        <taxon>Spermatophyta</taxon>
        <taxon>Magnoliopsida</taxon>
        <taxon>Ranunculales</taxon>
        <taxon>Circaeasteraceae</taxon>
        <taxon>Kingdonia</taxon>
    </lineage>
</organism>
<evidence type="ECO:0000313" key="3">
    <source>
        <dbReference type="EMBL" id="KAF6143186.1"/>
    </source>
</evidence>
<dbReference type="Gene3D" id="1.25.40.10">
    <property type="entry name" value="Tetratricopeptide repeat domain"/>
    <property type="match status" value="1"/>
</dbReference>
<dbReference type="NCBIfam" id="TIGR00756">
    <property type="entry name" value="PPR"/>
    <property type="match status" value="1"/>
</dbReference>
<accession>A0A7J7LKK6</accession>
<dbReference type="Pfam" id="PF13041">
    <property type="entry name" value="PPR_2"/>
    <property type="match status" value="1"/>
</dbReference>
<reference evidence="3 4" key="1">
    <citation type="journal article" date="2020" name="IScience">
        <title>Genome Sequencing of the Endangered Kingdonia uniflora (Circaeasteraceae, Ranunculales) Reveals Potential Mechanisms of Evolutionary Specialization.</title>
        <authorList>
            <person name="Sun Y."/>
            <person name="Deng T."/>
            <person name="Zhang A."/>
            <person name="Moore M.J."/>
            <person name="Landis J.B."/>
            <person name="Lin N."/>
            <person name="Zhang H."/>
            <person name="Zhang X."/>
            <person name="Huang J."/>
            <person name="Zhang X."/>
            <person name="Sun H."/>
            <person name="Wang H."/>
        </authorList>
    </citation>
    <scope>NUCLEOTIDE SEQUENCE [LARGE SCALE GENOMIC DNA]</scope>
    <source>
        <strain evidence="3">TB1705</strain>
        <tissue evidence="3">Leaf</tissue>
    </source>
</reference>
<dbReference type="FunFam" id="1.25.40.10:FF:000158">
    <property type="entry name" value="pentatricopeptide repeat-containing protein At2g33680"/>
    <property type="match status" value="1"/>
</dbReference>
<dbReference type="AlphaFoldDB" id="A0A7J7LKK6"/>
<evidence type="ECO:0008006" key="5">
    <source>
        <dbReference type="Google" id="ProtNLM"/>
    </source>
</evidence>
<dbReference type="GO" id="GO:0003723">
    <property type="term" value="F:RNA binding"/>
    <property type="evidence" value="ECO:0007669"/>
    <property type="project" value="InterPro"/>
</dbReference>
<evidence type="ECO:0000256" key="1">
    <source>
        <dbReference type="ARBA" id="ARBA00022737"/>
    </source>
</evidence>
<dbReference type="Proteomes" id="UP000541444">
    <property type="component" value="Unassembled WGS sequence"/>
</dbReference>
<protein>
    <recommendedName>
        <fullName evidence="5">Pentatricopeptide repeat-containing protein</fullName>
    </recommendedName>
</protein>
<dbReference type="EMBL" id="JACGCM010002212">
    <property type="protein sequence ID" value="KAF6143186.1"/>
    <property type="molecule type" value="Genomic_DNA"/>
</dbReference>
<evidence type="ECO:0000313" key="4">
    <source>
        <dbReference type="Proteomes" id="UP000541444"/>
    </source>
</evidence>
<dbReference type="OrthoDB" id="185373at2759"/>
<dbReference type="PANTHER" id="PTHR47926:SF423">
    <property type="entry name" value="REPEAT-CONTAINING PROTEIN, PUTATIVE-RELATED"/>
    <property type="match status" value="1"/>
</dbReference>
<name>A0A7J7LKK6_9MAGN</name>
<dbReference type="PANTHER" id="PTHR47926">
    <property type="entry name" value="PENTATRICOPEPTIDE REPEAT-CONTAINING PROTEIN"/>
    <property type="match status" value="1"/>
</dbReference>
<dbReference type="PROSITE" id="PS51375">
    <property type="entry name" value="PPR"/>
    <property type="match status" value="1"/>
</dbReference>
<keyword evidence="1" id="KW-0677">Repeat</keyword>
<sequence>MVSVLLICTDLAVCVNWKPFHGMVIKRRFGMYRPIGNATLDMYSKCGCMDVASLCFRNIASKNVISWTSLIIGFCKNGLGDEALKAFGQMEMEGVIPNKITFLGVLYVYSHAGLVQEGLKHFNIMINSYCFTTMMENYTCIADLLARSGYLDHALEFIEKKMSVKQNAKLRITLLSSCYFHKIVELAKSVGKRQLKFKPREAGAYMFLSNFYG</sequence>
<keyword evidence="4" id="KW-1185">Reference proteome</keyword>
<dbReference type="GO" id="GO:0099402">
    <property type="term" value="P:plant organ development"/>
    <property type="evidence" value="ECO:0007669"/>
    <property type="project" value="UniProtKB-ARBA"/>
</dbReference>
<proteinExistence type="predicted"/>
<feature type="repeat" description="PPR" evidence="2">
    <location>
        <begin position="63"/>
        <end position="97"/>
    </location>
</feature>
<dbReference type="InterPro" id="IPR011990">
    <property type="entry name" value="TPR-like_helical_dom_sf"/>
</dbReference>
<dbReference type="Pfam" id="PF01535">
    <property type="entry name" value="PPR"/>
    <property type="match status" value="1"/>
</dbReference>
<gene>
    <name evidence="3" type="ORF">GIB67_035600</name>
</gene>
<dbReference type="GO" id="GO:0009451">
    <property type="term" value="P:RNA modification"/>
    <property type="evidence" value="ECO:0007669"/>
    <property type="project" value="InterPro"/>
</dbReference>